<evidence type="ECO:0000313" key="2">
    <source>
        <dbReference type="EMBL" id="CAA9510602.1"/>
    </source>
</evidence>
<feature type="region of interest" description="Disordered" evidence="1">
    <location>
        <begin position="9"/>
        <end position="34"/>
    </location>
</feature>
<feature type="region of interest" description="Disordered" evidence="1">
    <location>
        <begin position="76"/>
        <end position="122"/>
    </location>
</feature>
<accession>A0A6J4T1C7</accession>
<keyword evidence="2" id="KW-0132">Cell division</keyword>
<name>A0A6J4T1C7_9ACTN</name>
<keyword evidence="2" id="KW-0131">Cell cycle</keyword>
<feature type="non-terminal residue" evidence="2">
    <location>
        <position position="1"/>
    </location>
</feature>
<dbReference type="AlphaFoldDB" id="A0A6J4T1C7"/>
<proteinExistence type="predicted"/>
<reference evidence="2" key="1">
    <citation type="submission" date="2020-02" db="EMBL/GenBank/DDBJ databases">
        <authorList>
            <person name="Meier V. D."/>
        </authorList>
    </citation>
    <scope>NUCLEOTIDE SEQUENCE</scope>
    <source>
        <strain evidence="2">AVDCRST_MAG67</strain>
    </source>
</reference>
<evidence type="ECO:0000256" key="1">
    <source>
        <dbReference type="SAM" id="MobiDB-lite"/>
    </source>
</evidence>
<gene>
    <name evidence="2" type="ORF">AVDCRST_MAG67-2697</name>
</gene>
<protein>
    <submittedName>
        <fullName evidence="2">Cell division protein MraZ</fullName>
    </submittedName>
</protein>
<dbReference type="EMBL" id="CADCVQ010000112">
    <property type="protein sequence ID" value="CAA9510602.1"/>
    <property type="molecule type" value="Genomic_DNA"/>
</dbReference>
<dbReference type="GO" id="GO:0051301">
    <property type="term" value="P:cell division"/>
    <property type="evidence" value="ECO:0007669"/>
    <property type="project" value="UniProtKB-KW"/>
</dbReference>
<feature type="non-terminal residue" evidence="2">
    <location>
        <position position="144"/>
    </location>
</feature>
<organism evidence="2">
    <name type="scientific">uncultured Solirubrobacteraceae bacterium</name>
    <dbReference type="NCBI Taxonomy" id="1162706"/>
    <lineage>
        <taxon>Bacteria</taxon>
        <taxon>Bacillati</taxon>
        <taxon>Actinomycetota</taxon>
        <taxon>Thermoleophilia</taxon>
        <taxon>Solirubrobacterales</taxon>
        <taxon>Solirubrobacteraceae</taxon>
        <taxon>environmental samples</taxon>
    </lineage>
</organism>
<feature type="compositionally biased region" description="Basic residues" evidence="1">
    <location>
        <begin position="76"/>
        <end position="86"/>
    </location>
</feature>
<sequence>DLPWHLRLLPRRKEPAHGSGPLSRCAVRRSRAREGPRAVRRALDAQGLRRVHAVLAGRLSSALARGAEAQALLRRKLARHRPRRGGPGHGPAVSARARRPLQGGRRDRLRRRAGDLGPQDLGELQRRTRIRRLRHHGIPWPHCL</sequence>